<comment type="caution">
    <text evidence="1">The sequence shown here is derived from an EMBL/GenBank/DDBJ whole genome shotgun (WGS) entry which is preliminary data.</text>
</comment>
<gene>
    <name evidence="1" type="ORF">PAECIP111893_04693</name>
</gene>
<dbReference type="EMBL" id="CAKMMF010000035">
    <property type="protein sequence ID" value="CAH1221269.1"/>
    <property type="molecule type" value="Genomic_DNA"/>
</dbReference>
<proteinExistence type="predicted"/>
<protein>
    <submittedName>
        <fullName evidence="1">Uncharacterized protein</fullName>
    </submittedName>
</protein>
<sequence>MDEQQLKDFLWRVSYSGQQRNKLLLVQIHVRVAHAVLLLKEWSAANPDD</sequence>
<keyword evidence="2" id="KW-1185">Reference proteome</keyword>
<evidence type="ECO:0000313" key="1">
    <source>
        <dbReference type="EMBL" id="CAH1221269.1"/>
    </source>
</evidence>
<name>A0ABM9CSA7_9BACL</name>
<evidence type="ECO:0000313" key="2">
    <source>
        <dbReference type="Proteomes" id="UP000838686"/>
    </source>
</evidence>
<reference evidence="1" key="1">
    <citation type="submission" date="2022-01" db="EMBL/GenBank/DDBJ databases">
        <authorList>
            <person name="Criscuolo A."/>
        </authorList>
    </citation>
    <scope>NUCLEOTIDE SEQUENCE</scope>
    <source>
        <strain evidence="1">CIP111893</strain>
    </source>
</reference>
<dbReference type="Proteomes" id="UP000838686">
    <property type="component" value="Unassembled WGS sequence"/>
</dbReference>
<organism evidence="1 2">
    <name type="scientific">Paenibacillus plantiphilus</name>
    <dbReference type="NCBI Taxonomy" id="2905650"/>
    <lineage>
        <taxon>Bacteria</taxon>
        <taxon>Bacillati</taxon>
        <taxon>Bacillota</taxon>
        <taxon>Bacilli</taxon>
        <taxon>Bacillales</taxon>
        <taxon>Paenibacillaceae</taxon>
        <taxon>Paenibacillus</taxon>
    </lineage>
</organism>
<accession>A0ABM9CSA7</accession>